<evidence type="ECO:0008006" key="4">
    <source>
        <dbReference type="Google" id="ProtNLM"/>
    </source>
</evidence>
<dbReference type="Pfam" id="PF12296">
    <property type="entry name" value="HsbA"/>
    <property type="match status" value="1"/>
</dbReference>
<dbReference type="EMBL" id="KL198005">
    <property type="protein sequence ID" value="KDQ32116.1"/>
    <property type="molecule type" value="Genomic_DNA"/>
</dbReference>
<sequence length="185" mass="19433">MVSFAKFAVFASCVASGLAASPFFTRQGTYEEVLVAMKAVGGQVGTLHAAIQGFPSPGTLPAGLQIHMNATALVKGLDIWTTTTSTLGQFDASQCREQLDIVKTFRPEIEGSLTGIVEKKAAIAALPIGGIVNLIKQDLGLLNAATEKFGNTIITACPADMQDEPKETQAKITEAFKVAIDAYNA</sequence>
<protein>
    <recommendedName>
        <fullName evidence="4">Hydrophobic surface binding protein</fullName>
    </recommendedName>
</protein>
<evidence type="ECO:0000256" key="1">
    <source>
        <dbReference type="SAM" id="SignalP"/>
    </source>
</evidence>
<organism evidence="2 3">
    <name type="scientific">Pleurotus ostreatus (strain PC15)</name>
    <name type="common">Oyster mushroom</name>
    <dbReference type="NCBI Taxonomy" id="1137138"/>
    <lineage>
        <taxon>Eukaryota</taxon>
        <taxon>Fungi</taxon>
        <taxon>Dikarya</taxon>
        <taxon>Basidiomycota</taxon>
        <taxon>Agaricomycotina</taxon>
        <taxon>Agaricomycetes</taxon>
        <taxon>Agaricomycetidae</taxon>
        <taxon>Agaricales</taxon>
        <taxon>Pleurotineae</taxon>
        <taxon>Pleurotaceae</taxon>
        <taxon>Pleurotus</taxon>
    </lineage>
</organism>
<name>A0A067P878_PLEO1</name>
<proteinExistence type="predicted"/>
<dbReference type="InParanoid" id="A0A067P878"/>
<dbReference type="Proteomes" id="UP000027073">
    <property type="component" value="Unassembled WGS sequence"/>
</dbReference>
<evidence type="ECO:0000313" key="2">
    <source>
        <dbReference type="EMBL" id="KDQ32116.1"/>
    </source>
</evidence>
<feature type="signal peptide" evidence="1">
    <location>
        <begin position="1"/>
        <end position="19"/>
    </location>
</feature>
<feature type="chain" id="PRO_5001642956" description="Hydrophobic surface binding protein" evidence="1">
    <location>
        <begin position="20"/>
        <end position="185"/>
    </location>
</feature>
<dbReference type="OrthoDB" id="2872302at2759"/>
<dbReference type="InterPro" id="IPR021054">
    <property type="entry name" value="Cell_wall_mannoprotein_1"/>
</dbReference>
<dbReference type="HOGENOM" id="CLU_099165_2_0_1"/>
<evidence type="ECO:0000313" key="3">
    <source>
        <dbReference type="Proteomes" id="UP000027073"/>
    </source>
</evidence>
<keyword evidence="1" id="KW-0732">Signal</keyword>
<dbReference type="AlphaFoldDB" id="A0A067P878"/>
<dbReference type="VEuPathDB" id="FungiDB:PLEOSDRAFT_165420"/>
<gene>
    <name evidence="2" type="ORF">PLEOSDRAFT_165420</name>
</gene>
<dbReference type="Gene3D" id="1.20.1280.140">
    <property type="match status" value="1"/>
</dbReference>
<accession>A0A067P878</accession>
<reference evidence="3" key="1">
    <citation type="journal article" date="2014" name="Proc. Natl. Acad. Sci. U.S.A.">
        <title>Extensive sampling of basidiomycete genomes demonstrates inadequacy of the white-rot/brown-rot paradigm for wood decay fungi.</title>
        <authorList>
            <person name="Riley R."/>
            <person name="Salamov A.A."/>
            <person name="Brown D.W."/>
            <person name="Nagy L.G."/>
            <person name="Floudas D."/>
            <person name="Held B.W."/>
            <person name="Levasseur A."/>
            <person name="Lombard V."/>
            <person name="Morin E."/>
            <person name="Otillar R."/>
            <person name="Lindquist E.A."/>
            <person name="Sun H."/>
            <person name="LaButti K.M."/>
            <person name="Schmutz J."/>
            <person name="Jabbour D."/>
            <person name="Luo H."/>
            <person name="Baker S.E."/>
            <person name="Pisabarro A.G."/>
            <person name="Walton J.D."/>
            <person name="Blanchette R.A."/>
            <person name="Henrissat B."/>
            <person name="Martin F."/>
            <person name="Cullen D."/>
            <person name="Hibbett D.S."/>
            <person name="Grigoriev I.V."/>
        </authorList>
    </citation>
    <scope>NUCLEOTIDE SEQUENCE [LARGE SCALE GENOMIC DNA]</scope>
    <source>
        <strain evidence="3">PC15</strain>
    </source>
</reference>